<accession>A0A6J7WNQ9</accession>
<evidence type="ECO:0008006" key="2">
    <source>
        <dbReference type="Google" id="ProtNLM"/>
    </source>
</evidence>
<name>A0A6J7WNQ9_9CAUD</name>
<organism evidence="1">
    <name type="scientific">uncultured Caudovirales phage</name>
    <dbReference type="NCBI Taxonomy" id="2100421"/>
    <lineage>
        <taxon>Viruses</taxon>
        <taxon>Duplodnaviria</taxon>
        <taxon>Heunggongvirae</taxon>
        <taxon>Uroviricota</taxon>
        <taxon>Caudoviricetes</taxon>
        <taxon>Peduoviridae</taxon>
        <taxon>Maltschvirus</taxon>
        <taxon>Maltschvirus maltsch</taxon>
    </lineage>
</organism>
<reference evidence="1" key="1">
    <citation type="submission" date="2020-05" db="EMBL/GenBank/DDBJ databases">
        <authorList>
            <person name="Chiriac C."/>
            <person name="Salcher M."/>
            <person name="Ghai R."/>
            <person name="Kavagutti S V."/>
        </authorList>
    </citation>
    <scope>NUCLEOTIDE SEQUENCE</scope>
</reference>
<proteinExistence type="predicted"/>
<protein>
    <recommendedName>
        <fullName evidence="2">Terminase small subunit</fullName>
    </recommendedName>
</protein>
<dbReference type="EMBL" id="LR798269">
    <property type="protein sequence ID" value="CAB5219417.1"/>
    <property type="molecule type" value="Genomic_DNA"/>
</dbReference>
<gene>
    <name evidence="1" type="ORF">UFOVP222_67</name>
</gene>
<evidence type="ECO:0000313" key="1">
    <source>
        <dbReference type="EMBL" id="CAB5219417.1"/>
    </source>
</evidence>
<sequence>MSFEDLTVEHLDEMNKVVEKYLQGEEPTAISKELALPRQKVVAHIQQWRVMASDNAAIRARAKEALVGADTHYSKLIQKAYEVIDDATTTANLTAKTAGIKLVMDLESRRIDMLQKAGLLENKELAEEMLEIERKQEILVGILRDVASEHPEIRDEIMRRLSQVAKDQETITIVNVQ</sequence>